<protein>
    <submittedName>
        <fullName evidence="2">Uncharacterized protein</fullName>
    </submittedName>
</protein>
<dbReference type="STRING" id="46679.SAMN05216202_1559"/>
<proteinExistence type="predicted"/>
<dbReference type="EMBL" id="LT629802">
    <property type="protein sequence ID" value="SDU91559.1"/>
    <property type="molecule type" value="Genomic_DNA"/>
</dbReference>
<organism evidence="2 3">
    <name type="scientific">Pseudomonas mucidolens</name>
    <dbReference type="NCBI Taxonomy" id="46679"/>
    <lineage>
        <taxon>Bacteria</taxon>
        <taxon>Pseudomonadati</taxon>
        <taxon>Pseudomonadota</taxon>
        <taxon>Gammaproteobacteria</taxon>
        <taxon>Pseudomonadales</taxon>
        <taxon>Pseudomonadaceae</taxon>
        <taxon>Pseudomonas</taxon>
    </lineage>
</organism>
<sequence>MNTPEQPRSNAASAIKLEADKPTGEQPMELFITDEHTEYYLALKAGGDSDRGLLTGVLAGIGGIGGIGLGIFSFLQSGDLKGLNIMLAICIPLCVLPFLWETLRPLPLPILFNRRTREVYYDHDGVLFHAPWDGIQAAAHEFQLVGTNIGSIQCASLEIRVWQFEKPEAALMISLGAPFGKSLAMQKGFWEYIRAYMNNGPYFDEHGNHSESDAFVKSQLAVQFKMSDNFKQTLAQLKQAKKEAGGKNYLGAEDTAKLILEPMFYPLARIQEFTYSIAKRRSRNRWPSVVTERLKANGPTARLVDLECEKGAAAGVECNAVTELK</sequence>
<evidence type="ECO:0000313" key="3">
    <source>
        <dbReference type="Proteomes" id="UP000198600"/>
    </source>
</evidence>
<dbReference type="AlphaFoldDB" id="A0A1H2MEE5"/>
<accession>A0A1H2MEE5</accession>
<gene>
    <name evidence="2" type="ORF">SAMN05216202_1559</name>
</gene>
<dbReference type="OrthoDB" id="6902626at2"/>
<feature type="transmembrane region" description="Helical" evidence="1">
    <location>
        <begin position="82"/>
        <end position="100"/>
    </location>
</feature>
<evidence type="ECO:0000313" key="2">
    <source>
        <dbReference type="EMBL" id="SDU91559.1"/>
    </source>
</evidence>
<keyword evidence="1" id="KW-1133">Transmembrane helix</keyword>
<reference evidence="3" key="1">
    <citation type="submission" date="2016-10" db="EMBL/GenBank/DDBJ databases">
        <authorList>
            <person name="Varghese N."/>
            <person name="Submissions S."/>
        </authorList>
    </citation>
    <scope>NUCLEOTIDE SEQUENCE [LARGE SCALE GENOMIC DNA]</scope>
    <source>
        <strain evidence="3">LMG 2223</strain>
    </source>
</reference>
<dbReference type="Proteomes" id="UP000198600">
    <property type="component" value="Chromosome I"/>
</dbReference>
<keyword evidence="1" id="KW-0812">Transmembrane</keyword>
<name>A0A1H2MEE5_9PSED</name>
<dbReference type="RefSeq" id="WP_084378001.1">
    <property type="nucleotide sequence ID" value="NZ_LS483433.1"/>
</dbReference>
<keyword evidence="3" id="KW-1185">Reference proteome</keyword>
<feature type="transmembrane region" description="Helical" evidence="1">
    <location>
        <begin position="53"/>
        <end position="75"/>
    </location>
</feature>
<evidence type="ECO:0000256" key="1">
    <source>
        <dbReference type="SAM" id="Phobius"/>
    </source>
</evidence>
<keyword evidence="1" id="KW-0472">Membrane</keyword>